<proteinExistence type="predicted"/>
<accession>A0A212K7R1</accession>
<evidence type="ECO:0000313" key="1">
    <source>
        <dbReference type="EMBL" id="SBW07753.1"/>
    </source>
</evidence>
<organism evidence="1">
    <name type="scientific">uncultured Dysgonomonas sp</name>
    <dbReference type="NCBI Taxonomy" id="206096"/>
    <lineage>
        <taxon>Bacteria</taxon>
        <taxon>Pseudomonadati</taxon>
        <taxon>Bacteroidota</taxon>
        <taxon>Bacteroidia</taxon>
        <taxon>Bacteroidales</taxon>
        <taxon>Dysgonomonadaceae</taxon>
        <taxon>Dysgonomonas</taxon>
        <taxon>environmental samples</taxon>
    </lineage>
</organism>
<sequence length="51" mass="6467">MRQLILQLYGYWEIIEEQNKYKDENRYYTKLNCRGKLASYRELFIETRRET</sequence>
<gene>
    <name evidence="1" type="ORF">KL86DYS2_13219</name>
</gene>
<protein>
    <submittedName>
        <fullName evidence="1">Uncharacterized protein</fullName>
    </submittedName>
</protein>
<name>A0A212K7R1_9BACT</name>
<reference evidence="1" key="1">
    <citation type="submission" date="2016-04" db="EMBL/GenBank/DDBJ databases">
        <authorList>
            <person name="Evans L.H."/>
            <person name="Alamgir A."/>
            <person name="Owens N."/>
            <person name="Weber N.D."/>
            <person name="Virtaneva K."/>
            <person name="Barbian K."/>
            <person name="Babar A."/>
            <person name="Rosenke K."/>
        </authorList>
    </citation>
    <scope>NUCLEOTIDE SEQUENCE</scope>
    <source>
        <strain evidence="1">86-2</strain>
    </source>
</reference>
<dbReference type="EMBL" id="FLUL01000001">
    <property type="protein sequence ID" value="SBW07753.1"/>
    <property type="molecule type" value="Genomic_DNA"/>
</dbReference>
<dbReference type="AlphaFoldDB" id="A0A212K7R1"/>